<evidence type="ECO:0000256" key="1">
    <source>
        <dbReference type="ARBA" id="ARBA00022679"/>
    </source>
</evidence>
<accession>A0A426DP79</accession>
<evidence type="ECO:0000313" key="3">
    <source>
        <dbReference type="Proteomes" id="UP000274920"/>
    </source>
</evidence>
<keyword evidence="1" id="KW-0808">Transferase</keyword>
<evidence type="ECO:0008006" key="4">
    <source>
        <dbReference type="Google" id="ProtNLM"/>
    </source>
</evidence>
<dbReference type="AlphaFoldDB" id="A0A426DP79"/>
<dbReference type="GO" id="GO:0051999">
    <property type="term" value="P:mannosyl-inositol phosphorylceramide biosynthetic process"/>
    <property type="evidence" value="ECO:0007669"/>
    <property type="project" value="TreeGrafter"/>
</dbReference>
<organism evidence="2 3">
    <name type="scientific">Schaedlerella arabinosiphila</name>
    <dbReference type="NCBI Taxonomy" id="2044587"/>
    <lineage>
        <taxon>Bacteria</taxon>
        <taxon>Bacillati</taxon>
        <taxon>Bacillota</taxon>
        <taxon>Clostridia</taxon>
        <taxon>Lachnospirales</taxon>
        <taxon>Lachnospiraceae</taxon>
        <taxon>Schaedlerella</taxon>
    </lineage>
</organism>
<sequence length="378" mass="43837">MKLQCCSFEELNKKIREGHHEIIMFGAGVLGQVTMPQILLKYGLLPFIRCYLDNDKAKWGSRIELFGRSVSVNSPSFLEKCKKNTVILLNISRFPDVIEQLQGMRCTEEMECYITPMLCIYNFCSSPSKGEPKLLEKPVIPKKIHYMWLGRKPVPGELQKCLDSWRRFCPDYEIIEWNEDNYDITENSYMKQAYEAGAYGFVPDYARLDILYHHGGFYLDTDVEIKRSIEELRYQEAFCGVEKWQTVNFGGLSGAVKGNPMIRRFLDARKTIDFIDKNGRINKNTCGFYDTRVALDAGYVVDGTTQNICGMNIYAYDYFQPYDYMSGMLNSTVHTYSVHWFHEGWIDEKMKKANEEAAECYTALFEECRSNSTIYSAM</sequence>
<proteinExistence type="predicted"/>
<dbReference type="SUPFAM" id="SSF53448">
    <property type="entry name" value="Nucleotide-diphospho-sugar transferases"/>
    <property type="match status" value="1"/>
</dbReference>
<reference evidence="2" key="1">
    <citation type="submission" date="2018-10" db="EMBL/GenBank/DDBJ databases">
        <title>Schaedlerella arabinophila gen. nov. sp. nov., isolated from the mouse intestinal tract and comparative analysis with the genome of the closely related altered Schaedler flora strain ASF502.</title>
        <authorList>
            <person name="Miyake S."/>
            <person name="Soh M."/>
            <person name="Seedorf H."/>
        </authorList>
    </citation>
    <scope>NUCLEOTIDE SEQUENCE [LARGE SCALE GENOMIC DNA]</scope>
    <source>
        <strain evidence="2">DSM 106076</strain>
    </source>
</reference>
<dbReference type="PANTHER" id="PTHR32385:SF15">
    <property type="entry name" value="INOSITOL PHOSPHOCERAMIDE MANNOSYLTRANSFERASE 1"/>
    <property type="match status" value="1"/>
</dbReference>
<dbReference type="GO" id="GO:0016020">
    <property type="term" value="C:membrane"/>
    <property type="evidence" value="ECO:0007669"/>
    <property type="project" value="GOC"/>
</dbReference>
<dbReference type="Gene3D" id="3.90.550.20">
    <property type="match status" value="1"/>
</dbReference>
<protein>
    <recommendedName>
        <fullName evidence="4">Glycosyl transferase</fullName>
    </recommendedName>
</protein>
<evidence type="ECO:0000313" key="2">
    <source>
        <dbReference type="EMBL" id="RRK34566.1"/>
    </source>
</evidence>
<dbReference type="PANTHER" id="PTHR32385">
    <property type="entry name" value="MANNOSYL PHOSPHORYLINOSITOL CERAMIDE SYNTHASE"/>
    <property type="match status" value="1"/>
</dbReference>
<dbReference type="Pfam" id="PF04488">
    <property type="entry name" value="Gly_transf_sug"/>
    <property type="match status" value="1"/>
</dbReference>
<name>A0A426DP79_9FIRM</name>
<dbReference type="RefSeq" id="WP_125129674.1">
    <property type="nucleotide sequence ID" value="NZ_RHJS01000002.1"/>
</dbReference>
<dbReference type="Proteomes" id="UP000274920">
    <property type="component" value="Unassembled WGS sequence"/>
</dbReference>
<comment type="caution">
    <text evidence="2">The sequence shown here is derived from an EMBL/GenBank/DDBJ whole genome shotgun (WGS) entry which is preliminary data.</text>
</comment>
<gene>
    <name evidence="2" type="ORF">EBB54_26915</name>
</gene>
<keyword evidence="3" id="KW-1185">Reference proteome</keyword>
<dbReference type="GO" id="GO:0000030">
    <property type="term" value="F:mannosyltransferase activity"/>
    <property type="evidence" value="ECO:0007669"/>
    <property type="project" value="TreeGrafter"/>
</dbReference>
<dbReference type="InterPro" id="IPR029044">
    <property type="entry name" value="Nucleotide-diphossugar_trans"/>
</dbReference>
<dbReference type="EMBL" id="RHJS01000002">
    <property type="protein sequence ID" value="RRK34566.1"/>
    <property type="molecule type" value="Genomic_DNA"/>
</dbReference>
<dbReference type="InterPro" id="IPR007577">
    <property type="entry name" value="GlycoTrfase_DXD_sugar-bd_CS"/>
</dbReference>
<dbReference type="InterPro" id="IPR051706">
    <property type="entry name" value="Glycosyltransferase_domain"/>
</dbReference>